<dbReference type="OrthoDB" id="6620150at2759"/>
<keyword evidence="3" id="KW-1185">Reference proteome</keyword>
<gene>
    <name evidence="2" type="ORF">NTEN_LOCUS18620</name>
</gene>
<organism evidence="2 3">
    <name type="scientific">Nesidiocoris tenuis</name>
    <dbReference type="NCBI Taxonomy" id="355587"/>
    <lineage>
        <taxon>Eukaryota</taxon>
        <taxon>Metazoa</taxon>
        <taxon>Ecdysozoa</taxon>
        <taxon>Arthropoda</taxon>
        <taxon>Hexapoda</taxon>
        <taxon>Insecta</taxon>
        <taxon>Pterygota</taxon>
        <taxon>Neoptera</taxon>
        <taxon>Paraneoptera</taxon>
        <taxon>Hemiptera</taxon>
        <taxon>Heteroptera</taxon>
        <taxon>Panheteroptera</taxon>
        <taxon>Cimicomorpha</taxon>
        <taxon>Miridae</taxon>
        <taxon>Dicyphina</taxon>
        <taxon>Nesidiocoris</taxon>
    </lineage>
</organism>
<evidence type="ECO:0000313" key="3">
    <source>
        <dbReference type="Proteomes" id="UP000479000"/>
    </source>
</evidence>
<feature type="domain" description="DUF5641" evidence="1">
    <location>
        <begin position="67"/>
        <end position="160"/>
    </location>
</feature>
<dbReference type="AlphaFoldDB" id="A0A6H5HBT6"/>
<sequence length="181" mass="20587">MDKMVMTFEEAYTVLTGIEACLNSRPLTAMSDDPSDPTPLTPAHFLVGSPLTLPPEPDYSTKKPLVKRWQRLQQIQQQFWDQWHTEYLSSLQQRNKWRFPQNSIPIGTLVTIKDENLKPLEWKMARVIALHPGKDGVARVATLRLSGGQELMRPMVKICPIVEPSCDDNLELRTALSNSAF</sequence>
<dbReference type="PANTHER" id="PTHR47331">
    <property type="entry name" value="PHD-TYPE DOMAIN-CONTAINING PROTEIN"/>
    <property type="match status" value="1"/>
</dbReference>
<reference evidence="2 3" key="1">
    <citation type="submission" date="2020-02" db="EMBL/GenBank/DDBJ databases">
        <authorList>
            <person name="Ferguson B K."/>
        </authorList>
    </citation>
    <scope>NUCLEOTIDE SEQUENCE [LARGE SCALE GENOMIC DNA]</scope>
</reference>
<dbReference type="EMBL" id="CADCXU010027281">
    <property type="protein sequence ID" value="CAB0014127.1"/>
    <property type="molecule type" value="Genomic_DNA"/>
</dbReference>
<accession>A0A6H5HBT6</accession>
<name>A0A6H5HBT6_9HEMI</name>
<evidence type="ECO:0000313" key="2">
    <source>
        <dbReference type="EMBL" id="CAB0014127.1"/>
    </source>
</evidence>
<protein>
    <recommendedName>
        <fullName evidence="1">DUF5641 domain-containing protein</fullName>
    </recommendedName>
</protein>
<evidence type="ECO:0000259" key="1">
    <source>
        <dbReference type="Pfam" id="PF18701"/>
    </source>
</evidence>
<dbReference type="Pfam" id="PF18701">
    <property type="entry name" value="DUF5641"/>
    <property type="match status" value="1"/>
</dbReference>
<dbReference type="Proteomes" id="UP000479000">
    <property type="component" value="Unassembled WGS sequence"/>
</dbReference>
<dbReference type="InterPro" id="IPR040676">
    <property type="entry name" value="DUF5641"/>
</dbReference>
<proteinExistence type="predicted"/>
<dbReference type="PANTHER" id="PTHR47331:SF1">
    <property type="entry name" value="GAG-LIKE PROTEIN"/>
    <property type="match status" value="1"/>
</dbReference>